<evidence type="ECO:0000313" key="1">
    <source>
        <dbReference type="EMBL" id="KIY51568.1"/>
    </source>
</evidence>
<feature type="non-terminal residue" evidence="1">
    <location>
        <position position="240"/>
    </location>
</feature>
<dbReference type="EMBL" id="KN881649">
    <property type="protein sequence ID" value="KIY51568.1"/>
    <property type="molecule type" value="Genomic_DNA"/>
</dbReference>
<organism evidence="1 2">
    <name type="scientific">Fistulina hepatica ATCC 64428</name>
    <dbReference type="NCBI Taxonomy" id="1128425"/>
    <lineage>
        <taxon>Eukaryota</taxon>
        <taxon>Fungi</taxon>
        <taxon>Dikarya</taxon>
        <taxon>Basidiomycota</taxon>
        <taxon>Agaricomycotina</taxon>
        <taxon>Agaricomycetes</taxon>
        <taxon>Agaricomycetidae</taxon>
        <taxon>Agaricales</taxon>
        <taxon>Fistulinaceae</taxon>
        <taxon>Fistulina</taxon>
    </lineage>
</organism>
<gene>
    <name evidence="1" type="ORF">FISHEDRAFT_8710</name>
</gene>
<dbReference type="Pfam" id="PF18759">
    <property type="entry name" value="Plavaka"/>
    <property type="match status" value="1"/>
</dbReference>
<dbReference type="Proteomes" id="UP000054144">
    <property type="component" value="Unassembled WGS sequence"/>
</dbReference>
<feature type="non-terminal residue" evidence="1">
    <location>
        <position position="1"/>
    </location>
</feature>
<dbReference type="OrthoDB" id="3232941at2759"/>
<evidence type="ECO:0000313" key="2">
    <source>
        <dbReference type="Proteomes" id="UP000054144"/>
    </source>
</evidence>
<sequence length="240" mass="27778">GIRPIFPPFWAHLPHCDVFRIYTPDLLHQLHKGVFKDHLVKWCTKILGPDELDARFMSLPSYKGLRHFSNGISGVSQWTGTEHKAMEKVFVPLICGGVNDRVIQVARGALDFIFYASLHSHTPDSISVLRDSLNVFHTHKDVFLEILCYNSKGEPENARGADHFNIPKLHSMQHYPDFIPLLGSADGYNTESLERLHIDYAKNAYRVSNKRDYTVQMTRWLDRQEAVDRFSLYLQWRRNG</sequence>
<protein>
    <submittedName>
        <fullName evidence="1">Uncharacterized protein</fullName>
    </submittedName>
</protein>
<proteinExistence type="predicted"/>
<accession>A0A0D7ALA7</accession>
<dbReference type="AlphaFoldDB" id="A0A0D7ALA7"/>
<name>A0A0D7ALA7_9AGAR</name>
<reference evidence="1 2" key="1">
    <citation type="journal article" date="2015" name="Fungal Genet. Biol.">
        <title>Evolution of novel wood decay mechanisms in Agaricales revealed by the genome sequences of Fistulina hepatica and Cylindrobasidium torrendii.</title>
        <authorList>
            <person name="Floudas D."/>
            <person name="Held B.W."/>
            <person name="Riley R."/>
            <person name="Nagy L.G."/>
            <person name="Koehler G."/>
            <person name="Ransdell A.S."/>
            <person name="Younus H."/>
            <person name="Chow J."/>
            <person name="Chiniquy J."/>
            <person name="Lipzen A."/>
            <person name="Tritt A."/>
            <person name="Sun H."/>
            <person name="Haridas S."/>
            <person name="LaButti K."/>
            <person name="Ohm R.A."/>
            <person name="Kues U."/>
            <person name="Blanchette R.A."/>
            <person name="Grigoriev I.V."/>
            <person name="Minto R.E."/>
            <person name="Hibbett D.S."/>
        </authorList>
    </citation>
    <scope>NUCLEOTIDE SEQUENCE [LARGE SCALE GENOMIC DNA]</scope>
    <source>
        <strain evidence="1 2">ATCC 64428</strain>
    </source>
</reference>
<dbReference type="InterPro" id="IPR041078">
    <property type="entry name" value="Plavaka"/>
</dbReference>
<keyword evidence="2" id="KW-1185">Reference proteome</keyword>